<dbReference type="EMBL" id="CM009291">
    <property type="protein sequence ID" value="RQO87180.1"/>
    <property type="molecule type" value="Genomic_DNA"/>
</dbReference>
<evidence type="ECO:0000313" key="2">
    <source>
        <dbReference type="EMBL" id="RQO87180.1"/>
    </source>
</evidence>
<accession>A0A3N7ESL2</accession>
<feature type="signal peptide" evidence="1">
    <location>
        <begin position="1"/>
        <end position="18"/>
    </location>
</feature>
<organism evidence="2 3">
    <name type="scientific">Populus trichocarpa</name>
    <name type="common">Western balsam poplar</name>
    <name type="synonym">Populus balsamifera subsp. trichocarpa</name>
    <dbReference type="NCBI Taxonomy" id="3694"/>
    <lineage>
        <taxon>Eukaryota</taxon>
        <taxon>Viridiplantae</taxon>
        <taxon>Streptophyta</taxon>
        <taxon>Embryophyta</taxon>
        <taxon>Tracheophyta</taxon>
        <taxon>Spermatophyta</taxon>
        <taxon>Magnoliopsida</taxon>
        <taxon>eudicotyledons</taxon>
        <taxon>Gunneridae</taxon>
        <taxon>Pentapetalae</taxon>
        <taxon>rosids</taxon>
        <taxon>fabids</taxon>
        <taxon>Malpighiales</taxon>
        <taxon>Salicaceae</taxon>
        <taxon>Saliceae</taxon>
        <taxon>Populus</taxon>
    </lineage>
</organism>
<gene>
    <name evidence="2" type="ORF">POPTR_002G190350</name>
</gene>
<name>A0A3N7ESL2_POPTR</name>
<evidence type="ECO:0000256" key="1">
    <source>
        <dbReference type="SAM" id="SignalP"/>
    </source>
</evidence>
<protein>
    <submittedName>
        <fullName evidence="2">Uncharacterized protein</fullName>
    </submittedName>
</protein>
<dbReference type="AlphaFoldDB" id="A0A3N7ESL2"/>
<dbReference type="InParanoid" id="A0A3N7ESL2"/>
<proteinExistence type="predicted"/>
<keyword evidence="1" id="KW-0732">Signal</keyword>
<keyword evidence="3" id="KW-1185">Reference proteome</keyword>
<reference evidence="2 3" key="1">
    <citation type="journal article" date="2006" name="Science">
        <title>The genome of black cottonwood, Populus trichocarpa (Torr. &amp; Gray).</title>
        <authorList>
            <person name="Tuskan G.A."/>
            <person name="Difazio S."/>
            <person name="Jansson S."/>
            <person name="Bohlmann J."/>
            <person name="Grigoriev I."/>
            <person name="Hellsten U."/>
            <person name="Putnam N."/>
            <person name="Ralph S."/>
            <person name="Rombauts S."/>
            <person name="Salamov A."/>
            <person name="Schein J."/>
            <person name="Sterck L."/>
            <person name="Aerts A."/>
            <person name="Bhalerao R.R."/>
            <person name="Bhalerao R.P."/>
            <person name="Blaudez D."/>
            <person name="Boerjan W."/>
            <person name="Brun A."/>
            <person name="Brunner A."/>
            <person name="Busov V."/>
            <person name="Campbell M."/>
            <person name="Carlson J."/>
            <person name="Chalot M."/>
            <person name="Chapman J."/>
            <person name="Chen G.L."/>
            <person name="Cooper D."/>
            <person name="Coutinho P.M."/>
            <person name="Couturier J."/>
            <person name="Covert S."/>
            <person name="Cronk Q."/>
            <person name="Cunningham R."/>
            <person name="Davis J."/>
            <person name="Degroeve S."/>
            <person name="Dejardin A."/>
            <person name="Depamphilis C."/>
            <person name="Detter J."/>
            <person name="Dirks B."/>
            <person name="Dubchak I."/>
            <person name="Duplessis S."/>
            <person name="Ehlting J."/>
            <person name="Ellis B."/>
            <person name="Gendler K."/>
            <person name="Goodstein D."/>
            <person name="Gribskov M."/>
            <person name="Grimwood J."/>
            <person name="Groover A."/>
            <person name="Gunter L."/>
            <person name="Hamberger B."/>
            <person name="Heinze B."/>
            <person name="Helariutta Y."/>
            <person name="Henrissat B."/>
            <person name="Holligan D."/>
            <person name="Holt R."/>
            <person name="Huang W."/>
            <person name="Islam-Faridi N."/>
            <person name="Jones S."/>
            <person name="Jones-Rhoades M."/>
            <person name="Jorgensen R."/>
            <person name="Joshi C."/>
            <person name="Kangasjarvi J."/>
            <person name="Karlsson J."/>
            <person name="Kelleher C."/>
            <person name="Kirkpatrick R."/>
            <person name="Kirst M."/>
            <person name="Kohler A."/>
            <person name="Kalluri U."/>
            <person name="Larimer F."/>
            <person name="Leebens-Mack J."/>
            <person name="Leple J.C."/>
            <person name="Locascio P."/>
            <person name="Lou Y."/>
            <person name="Lucas S."/>
            <person name="Martin F."/>
            <person name="Montanini B."/>
            <person name="Napoli C."/>
            <person name="Nelson D.R."/>
            <person name="Nelson C."/>
            <person name="Nieminen K."/>
            <person name="Nilsson O."/>
            <person name="Pereda V."/>
            <person name="Peter G."/>
            <person name="Philippe R."/>
            <person name="Pilate G."/>
            <person name="Poliakov A."/>
            <person name="Razumovskaya J."/>
            <person name="Richardson P."/>
            <person name="Rinaldi C."/>
            <person name="Ritland K."/>
            <person name="Rouze P."/>
            <person name="Ryaboy D."/>
            <person name="Schmutz J."/>
            <person name="Schrader J."/>
            <person name="Segerman B."/>
            <person name="Shin H."/>
            <person name="Siddiqui A."/>
            <person name="Sterky F."/>
            <person name="Terry A."/>
            <person name="Tsai C.J."/>
            <person name="Uberbacher E."/>
            <person name="Unneberg P."/>
            <person name="Vahala J."/>
            <person name="Wall K."/>
            <person name="Wessler S."/>
            <person name="Yang G."/>
            <person name="Yin T."/>
            <person name="Douglas C."/>
            <person name="Marra M."/>
            <person name="Sandberg G."/>
            <person name="Van de Peer Y."/>
            <person name="Rokhsar D."/>
        </authorList>
    </citation>
    <scope>NUCLEOTIDE SEQUENCE [LARGE SCALE GENOMIC DNA]</scope>
    <source>
        <strain evidence="3">cv. Nisqually</strain>
    </source>
</reference>
<evidence type="ECO:0000313" key="3">
    <source>
        <dbReference type="Proteomes" id="UP000006729"/>
    </source>
</evidence>
<dbReference type="Proteomes" id="UP000006729">
    <property type="component" value="Chromosome 2"/>
</dbReference>
<feature type="chain" id="PRO_5018152246" evidence="1">
    <location>
        <begin position="19"/>
        <end position="63"/>
    </location>
</feature>
<sequence>MSIVTVTTLLWLELGILAVIFSVSRPNVEKKEEQSHSDFLFESFESGYVNERVKHLNTLKSYR</sequence>